<reference evidence="1 2" key="1">
    <citation type="submission" date="2022-06" db="EMBL/GenBank/DDBJ databases">
        <title>Halogeometricum sp. a new haloarchaeum isolate from saline soil.</title>
        <authorList>
            <person name="Strakova D."/>
            <person name="Galisteo C."/>
            <person name="Sanchez-Porro C."/>
            <person name="Ventosa A."/>
        </authorList>
    </citation>
    <scope>NUCLEOTIDE SEQUENCE [LARGE SCALE GENOMIC DNA]</scope>
    <source>
        <strain evidence="2">S3BR25-2</strain>
    </source>
</reference>
<organism evidence="1 2">
    <name type="scientific">Halogeometricum luteum</name>
    <dbReference type="NCBI Taxonomy" id="2950537"/>
    <lineage>
        <taxon>Archaea</taxon>
        <taxon>Methanobacteriati</taxon>
        <taxon>Methanobacteriota</taxon>
        <taxon>Stenosarchaea group</taxon>
        <taxon>Halobacteria</taxon>
        <taxon>Halobacteriales</taxon>
        <taxon>Haloferacaceae</taxon>
        <taxon>Halogeometricum</taxon>
    </lineage>
</organism>
<dbReference type="InterPro" id="IPR045397">
    <property type="entry name" value="TumE-like"/>
</dbReference>
<comment type="caution">
    <text evidence="1">The sequence shown here is derived from an EMBL/GenBank/DDBJ whole genome shotgun (WGS) entry which is preliminary data.</text>
</comment>
<protein>
    <submittedName>
        <fullName evidence="1">DUF6516 family protein</fullName>
    </submittedName>
</protein>
<evidence type="ECO:0000313" key="1">
    <source>
        <dbReference type="EMBL" id="MDS0296560.1"/>
    </source>
</evidence>
<dbReference type="EMBL" id="JAMQOQ010000007">
    <property type="protein sequence ID" value="MDS0296560.1"/>
    <property type="molecule type" value="Genomic_DNA"/>
</dbReference>
<dbReference type="RefSeq" id="WP_310930574.1">
    <property type="nucleotide sequence ID" value="NZ_JAMQOQ010000007.1"/>
</dbReference>
<name>A0ABU2G6Z1_9EURY</name>
<keyword evidence="2" id="KW-1185">Reference proteome</keyword>
<sequence length="112" mass="12996">MAEGDDTATEVLDVRERFPTNATYAQVSAYHVPRSERYPDGVKYRMQYGRSDAPEDDDGTIIRYDNFPDHPDAPLHHKHTEDGGIEPVEFDGLLDLFHDFKQEVRNYGEHWD</sequence>
<proteinExistence type="predicted"/>
<gene>
    <name evidence="1" type="ORF">NDI79_20510</name>
</gene>
<accession>A0ABU2G6Z1</accession>
<dbReference type="Proteomes" id="UP001254813">
    <property type="component" value="Unassembled WGS sequence"/>
</dbReference>
<dbReference type="Pfam" id="PF20126">
    <property type="entry name" value="TumE"/>
    <property type="match status" value="1"/>
</dbReference>
<evidence type="ECO:0000313" key="2">
    <source>
        <dbReference type="Proteomes" id="UP001254813"/>
    </source>
</evidence>